<feature type="transmembrane region" description="Helical" evidence="1">
    <location>
        <begin position="7"/>
        <end position="28"/>
    </location>
</feature>
<proteinExistence type="predicted"/>
<evidence type="ECO:0000313" key="3">
    <source>
        <dbReference type="Proteomes" id="UP000176501"/>
    </source>
</evidence>
<keyword evidence="1" id="KW-1133">Transmembrane helix</keyword>
<evidence type="ECO:0000256" key="1">
    <source>
        <dbReference type="SAM" id="Phobius"/>
    </source>
</evidence>
<dbReference type="PROSITE" id="PS51257">
    <property type="entry name" value="PROKAR_LIPOPROTEIN"/>
    <property type="match status" value="1"/>
</dbReference>
<dbReference type="AlphaFoldDB" id="A0A1F7WB44"/>
<comment type="caution">
    <text evidence="2">The sequence shown here is derived from an EMBL/GenBank/DDBJ whole genome shotgun (WGS) entry which is preliminary data.</text>
</comment>
<name>A0A1F7WB44_9BACT</name>
<keyword evidence="1" id="KW-0812">Transmembrane</keyword>
<sequence length="317" mass="35214">MKRTTFYWTWIILISCVAGLCYAMYWFYRIPPAIEPMEGSAFAESWSGNGSILTVYTPAFESVAAADQYLNDNGLGLDVEINGKHRFYPYQILVWHEVINDLFDDVPVLVTYSPLSDTGMAFERTVDGEEMVFSVSGSLWNNISIFVDATSGSRWIQLYGRAADGEFVGKELRPIMAKTISWSDWKAAYPHGDVLTRDTGATRDYTRNPYGNYAATPAVWYPLTSVDARLDAKTVVYAVSVGNLRAAYPADVITSIGEARETVGGVPIEVTFDEALGTVRAYRLELDGNAGDELVVTRGFWFAFAAAYPGIHLYELP</sequence>
<dbReference type="InterPro" id="IPR021516">
    <property type="entry name" value="DUF3179"/>
</dbReference>
<keyword evidence="1" id="KW-0472">Membrane</keyword>
<protein>
    <recommendedName>
        <fullName evidence="4">DUF3179 domain-containing protein</fullName>
    </recommendedName>
</protein>
<dbReference type="Proteomes" id="UP000176501">
    <property type="component" value="Unassembled WGS sequence"/>
</dbReference>
<accession>A0A1F7WB44</accession>
<dbReference type="EMBL" id="MGFE01000007">
    <property type="protein sequence ID" value="OGL99314.1"/>
    <property type="molecule type" value="Genomic_DNA"/>
</dbReference>
<evidence type="ECO:0008006" key="4">
    <source>
        <dbReference type="Google" id="ProtNLM"/>
    </source>
</evidence>
<gene>
    <name evidence="2" type="ORF">A2304_05215</name>
</gene>
<evidence type="ECO:0000313" key="2">
    <source>
        <dbReference type="EMBL" id="OGL99314.1"/>
    </source>
</evidence>
<organism evidence="2 3">
    <name type="scientific">Candidatus Uhrbacteria bacterium RIFOXYB2_FULL_57_15</name>
    <dbReference type="NCBI Taxonomy" id="1802422"/>
    <lineage>
        <taxon>Bacteria</taxon>
        <taxon>Candidatus Uhriibacteriota</taxon>
    </lineage>
</organism>
<reference evidence="2 3" key="1">
    <citation type="journal article" date="2016" name="Nat. Commun.">
        <title>Thousands of microbial genomes shed light on interconnected biogeochemical processes in an aquifer system.</title>
        <authorList>
            <person name="Anantharaman K."/>
            <person name="Brown C.T."/>
            <person name="Hug L.A."/>
            <person name="Sharon I."/>
            <person name="Castelle C.J."/>
            <person name="Probst A.J."/>
            <person name="Thomas B.C."/>
            <person name="Singh A."/>
            <person name="Wilkins M.J."/>
            <person name="Karaoz U."/>
            <person name="Brodie E.L."/>
            <person name="Williams K.H."/>
            <person name="Hubbard S.S."/>
            <person name="Banfield J.F."/>
        </authorList>
    </citation>
    <scope>NUCLEOTIDE SEQUENCE [LARGE SCALE GENOMIC DNA]</scope>
</reference>
<dbReference type="Pfam" id="PF11376">
    <property type="entry name" value="DUF3179"/>
    <property type="match status" value="1"/>
</dbReference>